<dbReference type="Proteomes" id="UP000199495">
    <property type="component" value="Unassembled WGS sequence"/>
</dbReference>
<dbReference type="STRING" id="440168.SAMN04487974_12048"/>
<sequence>MLLRLVFACLVGFLSLPLFAHPAPARDAQTVINVMLNELGARRPSGCPGRWCACYLDTVLARTGLAPHGSNMARDFADYGANAQPGEIGSIMVMANHVGVVVGDCGNGQVQIVSGNYSNSVALGCYSPSRAIAWRAPVVH</sequence>
<feature type="chain" id="PRO_5011472323" evidence="1">
    <location>
        <begin position="21"/>
        <end position="140"/>
    </location>
</feature>
<evidence type="ECO:0000313" key="3">
    <source>
        <dbReference type="Proteomes" id="UP000199495"/>
    </source>
</evidence>
<proteinExistence type="predicted"/>
<evidence type="ECO:0000313" key="2">
    <source>
        <dbReference type="EMBL" id="SDH08722.1"/>
    </source>
</evidence>
<organism evidence="2 3">
    <name type="scientific">Pelagibacterium luteolum</name>
    <dbReference type="NCBI Taxonomy" id="440168"/>
    <lineage>
        <taxon>Bacteria</taxon>
        <taxon>Pseudomonadati</taxon>
        <taxon>Pseudomonadota</taxon>
        <taxon>Alphaproteobacteria</taxon>
        <taxon>Hyphomicrobiales</taxon>
        <taxon>Devosiaceae</taxon>
        <taxon>Pelagibacterium</taxon>
    </lineage>
</organism>
<name>A0A1G7ZIZ6_9HYPH</name>
<dbReference type="OrthoDB" id="7961117at2"/>
<gene>
    <name evidence="2" type="ORF">SAMN04487974_12048</name>
</gene>
<reference evidence="2 3" key="1">
    <citation type="submission" date="2016-10" db="EMBL/GenBank/DDBJ databases">
        <authorList>
            <person name="de Groot N.N."/>
        </authorList>
    </citation>
    <scope>NUCLEOTIDE SEQUENCE [LARGE SCALE GENOMIC DNA]</scope>
    <source>
        <strain evidence="2 3">CGMCC 1.10267</strain>
    </source>
</reference>
<accession>A0A1G7ZIZ6</accession>
<dbReference type="EMBL" id="FNCS01000020">
    <property type="protein sequence ID" value="SDH08722.1"/>
    <property type="molecule type" value="Genomic_DNA"/>
</dbReference>
<dbReference type="AlphaFoldDB" id="A0A1G7ZIZ6"/>
<protein>
    <submittedName>
        <fullName evidence="2">TIGR02594 family protein</fullName>
    </submittedName>
</protein>
<keyword evidence="3" id="KW-1185">Reference proteome</keyword>
<feature type="signal peptide" evidence="1">
    <location>
        <begin position="1"/>
        <end position="20"/>
    </location>
</feature>
<evidence type="ECO:0000256" key="1">
    <source>
        <dbReference type="SAM" id="SignalP"/>
    </source>
</evidence>
<keyword evidence="1" id="KW-0732">Signal</keyword>